<organism evidence="3 4">
    <name type="scientific">Lachancea dasiensis</name>
    <dbReference type="NCBI Taxonomy" id="1072105"/>
    <lineage>
        <taxon>Eukaryota</taxon>
        <taxon>Fungi</taxon>
        <taxon>Dikarya</taxon>
        <taxon>Ascomycota</taxon>
        <taxon>Saccharomycotina</taxon>
        <taxon>Saccharomycetes</taxon>
        <taxon>Saccharomycetales</taxon>
        <taxon>Saccharomycetaceae</taxon>
        <taxon>Lachancea</taxon>
    </lineage>
</organism>
<dbReference type="InterPro" id="IPR011990">
    <property type="entry name" value="TPR-like_helical_dom_sf"/>
</dbReference>
<accession>A0A1G4JS16</accession>
<dbReference type="GO" id="GO:2000234">
    <property type="term" value="P:positive regulation of rRNA processing"/>
    <property type="evidence" value="ECO:0007669"/>
    <property type="project" value="EnsemblFungi"/>
</dbReference>
<evidence type="ECO:0000256" key="2">
    <source>
        <dbReference type="PROSITE-ProRule" id="PRU00708"/>
    </source>
</evidence>
<dbReference type="OrthoDB" id="185373at2759"/>
<gene>
    <name evidence="3" type="ORF">LADA_0G04236G</name>
</gene>
<dbReference type="Pfam" id="PF13812">
    <property type="entry name" value="PPR_3"/>
    <property type="match status" value="1"/>
</dbReference>
<dbReference type="GO" id="GO:0016072">
    <property type="term" value="P:rRNA metabolic process"/>
    <property type="evidence" value="ECO:0007669"/>
    <property type="project" value="EnsemblFungi"/>
</dbReference>
<dbReference type="InterPro" id="IPR050667">
    <property type="entry name" value="PPR-containing_protein"/>
</dbReference>
<dbReference type="PROSITE" id="PS51375">
    <property type="entry name" value="PPR"/>
    <property type="match status" value="1"/>
</dbReference>
<dbReference type="GO" id="GO:0005739">
    <property type="term" value="C:mitochondrion"/>
    <property type="evidence" value="ECO:0007669"/>
    <property type="project" value="UniProtKB-SubCell"/>
</dbReference>
<dbReference type="AlphaFoldDB" id="A0A1G4JS16"/>
<protein>
    <submittedName>
        <fullName evidence="3">LADA_0G04236g1_1</fullName>
    </submittedName>
</protein>
<reference evidence="4" key="1">
    <citation type="submission" date="2016-03" db="EMBL/GenBank/DDBJ databases">
        <authorList>
            <person name="Devillers H."/>
        </authorList>
    </citation>
    <scope>NUCLEOTIDE SEQUENCE [LARGE SCALE GENOMIC DNA]</scope>
</reference>
<dbReference type="Gene3D" id="1.25.40.10">
    <property type="entry name" value="Tetratricopeptide repeat domain"/>
    <property type="match status" value="1"/>
</dbReference>
<keyword evidence="4" id="KW-1185">Reference proteome</keyword>
<dbReference type="GO" id="GO:0000963">
    <property type="term" value="P:mitochondrial RNA processing"/>
    <property type="evidence" value="ECO:0007669"/>
    <property type="project" value="EnsemblFungi"/>
</dbReference>
<dbReference type="Proteomes" id="UP000190274">
    <property type="component" value="Chromosome G"/>
</dbReference>
<dbReference type="EMBL" id="LT598457">
    <property type="protein sequence ID" value="SCU93650.1"/>
    <property type="molecule type" value="Genomic_DNA"/>
</dbReference>
<evidence type="ECO:0000256" key="1">
    <source>
        <dbReference type="ARBA" id="ARBA00004173"/>
    </source>
</evidence>
<dbReference type="GO" id="GO:0019843">
    <property type="term" value="F:rRNA binding"/>
    <property type="evidence" value="ECO:0007669"/>
    <property type="project" value="EnsemblFungi"/>
</dbReference>
<dbReference type="InterPro" id="IPR002885">
    <property type="entry name" value="PPR_rpt"/>
</dbReference>
<dbReference type="PANTHER" id="PTHR47939:SF5">
    <property type="entry name" value="PENTACOTRIPEPTIDE-REPEAT REGION OF PRORP DOMAIN-CONTAINING PROTEIN"/>
    <property type="match status" value="1"/>
</dbReference>
<evidence type="ECO:0000313" key="3">
    <source>
        <dbReference type="EMBL" id="SCU93650.1"/>
    </source>
</evidence>
<feature type="repeat" description="PPR" evidence="2">
    <location>
        <begin position="356"/>
        <end position="390"/>
    </location>
</feature>
<dbReference type="NCBIfam" id="TIGR00756">
    <property type="entry name" value="PPR"/>
    <property type="match status" value="1"/>
</dbReference>
<dbReference type="GO" id="GO:0008380">
    <property type="term" value="P:RNA splicing"/>
    <property type="evidence" value="ECO:0007669"/>
    <property type="project" value="EnsemblFungi"/>
</dbReference>
<dbReference type="PANTHER" id="PTHR47939">
    <property type="entry name" value="MEMBRANE-ASSOCIATED SALT-INDUCIBLE PROTEIN-LIKE"/>
    <property type="match status" value="1"/>
</dbReference>
<comment type="subcellular location">
    <subcellularLocation>
        <location evidence="1">Mitochondrion</location>
    </subcellularLocation>
</comment>
<dbReference type="STRING" id="1266660.A0A1G4JS16"/>
<name>A0A1G4JS16_9SACH</name>
<proteinExistence type="predicted"/>
<sequence>MIVRNFDFVRPGIGFLSKRFVVIPAAGKNARRRRNVRNTRKDVSLDELELDNKMDLNDPRELEFKLRQLREFTKNLQAQIRVADGVTKKEAAQQEMQDNGLSDEKEAQDTASLILSANTRDMRSTHDEVNLSNFILSAPGQAKKFLPQVLLERINDNELVLKSLINYRHRNWNILISKLHDCPEKLRGVSKRSLNTFLLSKINHISLESVQRLDFMLTDYVDNDDTKLTTAMYECLFLNLSNIKTAKNATTASKVLAHMETLLQRFDKAQNSEPEGQAMAQMNQFILNCCTKFASQVVDSSKMNYFLTKFREDYNILPNRENYTTIVQYYTKLGLGKQAWDVFATMKFLSAAHRPDAKTYASMLELCAKEKNYARAIDLYNEMTDLKIDPSTESLNALAKTLAITSGDPVSSEGKGESLRLLGWKYLHQNDDLVNLRGRNLESTIMTMMTLCAYDGDVGLARALYYKYITAKFADNLHRWKVKFGDTRNIDYKYIWMKSLNPFLFNYLMLAYANFLPNKLPLLMGFDKGAITRRNLINSVDYEHKFDQSENGVLGRLPMLPVSHLNSSTQILAESRAVWQFNLEFGGTVDIRAYPEHVSKSINQLLSSTSSLEGFTFDMLRQIADWKSNLINQNVLNIISLSSYLTIPIKLGDKTEFLLRFSEFSYDQQQLNDQISNVFTQTKRATLPSSLEFSQQVTGDSEAVGVGGSTNAAKFLYFLKHKVLRNSVLYEVAMKAAIKFKDVDLAKKTWESRGAFRKSSAFQRLAPNDRAAKDRTFAALMVDFFTSQEMYTDAMGIIMSSQRHIDWSYSMVKMLHNKLLEIEDGTSIRILLEIVNKRTKPGYKGAIGSN</sequence>
<evidence type="ECO:0000313" key="4">
    <source>
        <dbReference type="Proteomes" id="UP000190274"/>
    </source>
</evidence>